<reference evidence="4" key="1">
    <citation type="journal article" date="2005" name="Genome Res.">
        <title>Sequence, annotation, and analysis of synteny between rice chromosome 3 and diverged grass species.</title>
        <authorList>
            <consortium name="Rice Chromosome 3 Sequencing Consortium"/>
            <person name="Buell C.R."/>
            <person name="Yuan Q."/>
            <person name="Ouyang S."/>
            <person name="Liu J."/>
            <person name="Zhu W."/>
            <person name="Wang A."/>
            <person name="Maiti R."/>
            <person name="Haas B."/>
            <person name="Wortman J."/>
            <person name="Pertea M."/>
            <person name="Jones K.M."/>
            <person name="Kim M."/>
            <person name="Overton L."/>
            <person name="Tsitrin T."/>
            <person name="Fadrosh D."/>
            <person name="Bera J."/>
            <person name="Weaver B."/>
            <person name="Jin S."/>
            <person name="Johri S."/>
            <person name="Reardon M."/>
            <person name="Webb K."/>
            <person name="Hill J."/>
            <person name="Moffat K."/>
            <person name="Tallon L."/>
            <person name="Van Aken S."/>
            <person name="Lewis M."/>
            <person name="Utterback T."/>
            <person name="Feldblyum T."/>
            <person name="Zismann V."/>
            <person name="Iobst S."/>
            <person name="Hsiao J."/>
            <person name="de Vazeille A.R."/>
            <person name="Salzberg S.L."/>
            <person name="White O."/>
            <person name="Fraser C."/>
            <person name="Yu Y."/>
            <person name="Kim H."/>
            <person name="Rambo T."/>
            <person name="Currie J."/>
            <person name="Collura K."/>
            <person name="Kernodle-Thompson S."/>
            <person name="Wei F."/>
            <person name="Kudrna K."/>
            <person name="Ammiraju J.S."/>
            <person name="Luo M."/>
            <person name="Goicoechea J.L."/>
            <person name="Wing R.A."/>
            <person name="Henry D."/>
            <person name="Oates R."/>
            <person name="Palmer M."/>
            <person name="Pries G."/>
            <person name="Saski C."/>
            <person name="Simmons J."/>
            <person name="Soderlund C."/>
            <person name="Nelson W."/>
            <person name="de la Bastide M."/>
            <person name="Spiegel L."/>
            <person name="Nascimento L."/>
            <person name="Huang E."/>
            <person name="Preston R."/>
            <person name="Zutavern T."/>
            <person name="Palmer L."/>
            <person name="O'Shaughnessy A."/>
            <person name="Dike S."/>
            <person name="McCombie W.R."/>
            <person name="Minx P."/>
            <person name="Cordum H."/>
            <person name="Wilson R."/>
            <person name="Jin W."/>
            <person name="Lee H.R."/>
            <person name="Jiang J."/>
            <person name="Jackson S."/>
        </authorList>
    </citation>
    <scope>NUCLEOTIDE SEQUENCE [LARGE SCALE GENOMIC DNA]</scope>
</reference>
<dbReference type="InterPro" id="IPR036249">
    <property type="entry name" value="Thioredoxin-like_sf"/>
</dbReference>
<name>Q10M17_ORYSJ</name>
<reference evidence="4" key="2">
    <citation type="submission" date="2006-06" db="EMBL/GenBank/DDBJ databases">
        <authorList>
            <person name="Buell R."/>
            <person name="Wing R.A."/>
            <person name="McCombie W.A."/>
            <person name="Ouyang S."/>
        </authorList>
    </citation>
    <scope>NUCLEOTIDE SEQUENCE</scope>
</reference>
<keyword evidence="2" id="KW-0676">Redox-active center</keyword>
<protein>
    <submittedName>
        <fullName evidence="4">Thioredoxin-like 1, putative, expressed</fullName>
    </submittedName>
</protein>
<proteinExistence type="inferred from homology"/>
<comment type="similarity">
    <text evidence="1">Belongs to the thioredoxin family.</text>
</comment>
<dbReference type="PANTHER" id="PTHR43601">
    <property type="entry name" value="THIOREDOXIN, MITOCHONDRIAL"/>
    <property type="match status" value="1"/>
</dbReference>
<dbReference type="Gene3D" id="3.40.30.10">
    <property type="entry name" value="Glutaredoxin"/>
    <property type="match status" value="1"/>
</dbReference>
<dbReference type="EMBL" id="DP000009">
    <property type="protein sequence ID" value="ABF95721.1"/>
    <property type="molecule type" value="Genomic_DNA"/>
</dbReference>
<gene>
    <name evidence="4" type="ordered locus">LOC_Os03g21000</name>
</gene>
<evidence type="ECO:0000313" key="4">
    <source>
        <dbReference type="EMBL" id="ABF95721.1"/>
    </source>
</evidence>
<dbReference type="SUPFAM" id="SSF52833">
    <property type="entry name" value="Thioredoxin-like"/>
    <property type="match status" value="1"/>
</dbReference>
<dbReference type="GO" id="GO:0009507">
    <property type="term" value="C:chloroplast"/>
    <property type="evidence" value="ECO:0007669"/>
    <property type="project" value="UniProtKB-ARBA"/>
</dbReference>
<dbReference type="PANTHER" id="PTHR43601:SF9">
    <property type="entry name" value="THIOREDOXIN-LIKE 1-1, CHLOROPLASTIC"/>
    <property type="match status" value="1"/>
</dbReference>
<dbReference type="CDD" id="cd02947">
    <property type="entry name" value="TRX_family"/>
    <property type="match status" value="1"/>
</dbReference>
<accession>Q10M17</accession>
<dbReference type="AlphaFoldDB" id="Q10M17"/>
<evidence type="ECO:0000259" key="3">
    <source>
        <dbReference type="Pfam" id="PF00085"/>
    </source>
</evidence>
<sequence length="225" mass="24780">MAATAAQAVAVKGSVAVPPCGSRGRRRGAVASVRMAAAAATSALRIGRRSPFLGRRLAVGPRRSRPVPRNLVAPVQMNLAFAKATKWWEKGLQPNMREVESAQDLVDSLTNAGDNLVIVDFFSPGCGGCRALHPKVKIRADEVVQLQLTLHEISAVLKIFYMYFFAQICQIAEQNPDVLFLQVNYEEHKSMCYSLHVHVLPFFRFYRGAQGRLCSFSCTNATVRS</sequence>
<organism evidence="4">
    <name type="scientific">Oryza sativa subsp. japonica</name>
    <name type="common">Rice</name>
    <dbReference type="NCBI Taxonomy" id="39947"/>
    <lineage>
        <taxon>Eukaryota</taxon>
        <taxon>Viridiplantae</taxon>
        <taxon>Streptophyta</taxon>
        <taxon>Embryophyta</taxon>
        <taxon>Tracheophyta</taxon>
        <taxon>Spermatophyta</taxon>
        <taxon>Magnoliopsida</taxon>
        <taxon>Liliopsida</taxon>
        <taxon>Poales</taxon>
        <taxon>Poaceae</taxon>
        <taxon>BOP clade</taxon>
        <taxon>Oryzoideae</taxon>
        <taxon>Oryzeae</taxon>
        <taxon>Oryzinae</taxon>
        <taxon>Oryza</taxon>
        <taxon>Oryza sativa</taxon>
    </lineage>
</organism>
<feature type="domain" description="Thioredoxin" evidence="3">
    <location>
        <begin position="111"/>
        <end position="153"/>
    </location>
</feature>
<evidence type="ECO:0000256" key="1">
    <source>
        <dbReference type="ARBA" id="ARBA00008987"/>
    </source>
</evidence>
<dbReference type="InterPro" id="IPR013766">
    <property type="entry name" value="Thioredoxin_domain"/>
</dbReference>
<evidence type="ECO:0000256" key="2">
    <source>
        <dbReference type="ARBA" id="ARBA00023284"/>
    </source>
</evidence>
<dbReference type="Pfam" id="PF00085">
    <property type="entry name" value="Thioredoxin"/>
    <property type="match status" value="1"/>
</dbReference>